<name>A0A085ZVV3_9FLAO</name>
<protein>
    <recommendedName>
        <fullName evidence="3">DUF3289 family protein</fullName>
    </recommendedName>
</protein>
<sequence length="445" mass="51069">MEGGNIIRNVFGKSYKEAEQIMKDASKGALDFKSPQENTFYGKNGGKKLDEYEAKKDNTLLVTKVEGPLDDNGGKIDKPKEGEKHWFKATFNRSATKSEYKKLLWQLKINGASIPFFFDYSSIEGSTQTIQVKLPCYDMRAYAYFKSPIDKVSVEVNVKGLTFPMLVLQGTRRKGKKIIIKDGKKISSNDTAVDMLYGDYPENITGFNKLKAELYTENYNTEKQDSWYNTTSRADNATHNADYTIKKVEDFCNKSSDELFKIFKSEIEWYSKGKVETVAKKMVDRMQANSGGEFSDKDLTDAVIQHENSQAFISSIKSVIQSYLTKNNGDIQNLEITDSSNGVLYKDLVDRGVDNPKFSDKFSGLGITINDVWAYQIYITRYKKNGRSFEMGLEYIYYDHFGLDYPDIQKYDKDIFYSWFVLQHFRGYQPFITKIDIVGEFKGTF</sequence>
<dbReference type="eggNOG" id="COG0739">
    <property type="taxonomic scope" value="Bacteria"/>
</dbReference>
<dbReference type="InterPro" id="IPR017483">
    <property type="entry name" value="CHP03034"/>
</dbReference>
<dbReference type="RefSeq" id="WP_034701838.1">
    <property type="nucleotide sequence ID" value="NZ_JPRO01000002.1"/>
</dbReference>
<gene>
    <name evidence="1" type="ORF">IX38_03700</name>
</gene>
<evidence type="ECO:0000313" key="1">
    <source>
        <dbReference type="EMBL" id="KFF08567.1"/>
    </source>
</evidence>
<comment type="caution">
    <text evidence="1">The sequence shown here is derived from an EMBL/GenBank/DDBJ whole genome shotgun (WGS) entry which is preliminary data.</text>
</comment>
<organism evidence="1 2">
    <name type="scientific">Chryseobacterium luteum</name>
    <dbReference type="NCBI Taxonomy" id="421531"/>
    <lineage>
        <taxon>Bacteria</taxon>
        <taxon>Pseudomonadati</taxon>
        <taxon>Bacteroidota</taxon>
        <taxon>Flavobacteriia</taxon>
        <taxon>Flavobacteriales</taxon>
        <taxon>Weeksellaceae</taxon>
        <taxon>Chryseobacterium group</taxon>
        <taxon>Chryseobacterium</taxon>
    </lineage>
</organism>
<keyword evidence="2" id="KW-1185">Reference proteome</keyword>
<reference evidence="1 2" key="1">
    <citation type="submission" date="2014-07" db="EMBL/GenBank/DDBJ databases">
        <title>Genome of Chryseobacterium luteum DSM 18605.</title>
        <authorList>
            <person name="Stropko S.J."/>
            <person name="Pipes S.E."/>
            <person name="Newman J.D."/>
        </authorList>
    </citation>
    <scope>NUCLEOTIDE SEQUENCE [LARGE SCALE GENOMIC DNA]</scope>
    <source>
        <strain evidence="1 2">DSM 18605</strain>
    </source>
</reference>
<accession>A0A085ZVV3</accession>
<evidence type="ECO:0000313" key="2">
    <source>
        <dbReference type="Proteomes" id="UP000028703"/>
    </source>
</evidence>
<dbReference type="Pfam" id="PF11692">
    <property type="entry name" value="DUF3289"/>
    <property type="match status" value="1"/>
</dbReference>
<dbReference type="AlphaFoldDB" id="A0A085ZVV3"/>
<dbReference type="OrthoDB" id="612868at2"/>
<dbReference type="EMBL" id="JPRO01000002">
    <property type="protein sequence ID" value="KFF08567.1"/>
    <property type="molecule type" value="Genomic_DNA"/>
</dbReference>
<proteinExistence type="predicted"/>
<dbReference type="Proteomes" id="UP000028703">
    <property type="component" value="Unassembled WGS sequence"/>
</dbReference>
<evidence type="ECO:0008006" key="3">
    <source>
        <dbReference type="Google" id="ProtNLM"/>
    </source>
</evidence>
<dbReference type="STRING" id="421531.IX38_03700"/>